<dbReference type="OrthoDB" id="9810297at2"/>
<dbReference type="GO" id="GO:0001510">
    <property type="term" value="P:RNA methylation"/>
    <property type="evidence" value="ECO:0007669"/>
    <property type="project" value="InterPro"/>
</dbReference>
<keyword evidence="1 5" id="KW-0489">Methyltransferase</keyword>
<sequence>MAIPARPTHRGLRRSPETLPRLITPALHEAAARLLDDILGGPGAADARMDRFFRAQPRLGPKDRGVIAETVYGSLRHHRLLCAFAQTAEPRRVVAAWLAAFEGYNARQLQALGVAHPEALVAAARSDRDIYPFAVSASLPDWLAARLATLLPASEHGAAATALLAPAPLDIRTNTLKTDRAALQQSLARTGHDLSPTPLSPWGLRRAARAGLFRTPEFAAGHFEVQDEGSQLIAPLLEPRRGERIVDYCAGAGGKTLHLSALLANSGMLYAFDTSQKRLGRLRERATRAGCDNIRIQTLETGPDNRLKRLYGKIDRVLVDAPCSGTGTVRRSPDIKWRLAEERVTELAGQARAILTQAARLVRPGGRLLYVTCSVLREENEDVIADFLAEHGGDYTPIDTHGVLTRRGIPLSAQAIDAGPSLRLWPHRHGTDGFFAQILQRG</sequence>
<evidence type="ECO:0000259" key="6">
    <source>
        <dbReference type="PROSITE" id="PS51686"/>
    </source>
</evidence>
<keyword evidence="2 5" id="KW-0808">Transferase</keyword>
<dbReference type="InterPro" id="IPR049560">
    <property type="entry name" value="MeTrfase_RsmB-F_NOP2_cat"/>
</dbReference>
<proteinExistence type="inferred from homology"/>
<comment type="caution">
    <text evidence="5">Lacks conserved residue(s) required for the propagation of feature annotation.</text>
</comment>
<organism evidence="7 8">
    <name type="scientific">Acidiferrobacter thiooxydans</name>
    <dbReference type="NCBI Taxonomy" id="163359"/>
    <lineage>
        <taxon>Bacteria</taxon>
        <taxon>Pseudomonadati</taxon>
        <taxon>Pseudomonadota</taxon>
        <taxon>Gammaproteobacteria</taxon>
        <taxon>Acidiferrobacterales</taxon>
        <taxon>Acidiferrobacteraceae</taxon>
        <taxon>Acidiferrobacter</taxon>
    </lineage>
</organism>
<feature type="active site" description="Nucleophile" evidence="5">
    <location>
        <position position="373"/>
    </location>
</feature>
<evidence type="ECO:0000313" key="7">
    <source>
        <dbReference type="EMBL" id="RCN56025.1"/>
    </source>
</evidence>
<evidence type="ECO:0000313" key="8">
    <source>
        <dbReference type="Proteomes" id="UP000253250"/>
    </source>
</evidence>
<dbReference type="Gene3D" id="3.40.50.150">
    <property type="entry name" value="Vaccinia Virus protein VP39"/>
    <property type="match status" value="1"/>
</dbReference>
<dbReference type="PROSITE" id="PS51686">
    <property type="entry name" value="SAM_MT_RSMB_NOP"/>
    <property type="match status" value="1"/>
</dbReference>
<evidence type="ECO:0000256" key="1">
    <source>
        <dbReference type="ARBA" id="ARBA00022603"/>
    </source>
</evidence>
<dbReference type="Gene3D" id="3.30.70.1170">
    <property type="entry name" value="Sun protein, domain 3"/>
    <property type="match status" value="1"/>
</dbReference>
<dbReference type="CDD" id="cd02440">
    <property type="entry name" value="AdoMet_MTases"/>
    <property type="match status" value="1"/>
</dbReference>
<dbReference type="InterPro" id="IPR054728">
    <property type="entry name" value="RsmB-like_ferredoxin"/>
</dbReference>
<keyword evidence="4 5" id="KW-0694">RNA-binding</keyword>
<feature type="domain" description="SAM-dependent MTase RsmB/NOP-type" evidence="6">
    <location>
        <begin position="159"/>
        <end position="442"/>
    </location>
</feature>
<dbReference type="PANTHER" id="PTHR22807">
    <property type="entry name" value="NOP2 YEAST -RELATED NOL1/NOP2/FMU SUN DOMAIN-CONTAINING"/>
    <property type="match status" value="1"/>
</dbReference>
<keyword evidence="8" id="KW-1185">Reference proteome</keyword>
<reference evidence="7 8" key="1">
    <citation type="submission" date="2018-02" db="EMBL/GenBank/DDBJ databases">
        <title>Insights into the biology of acidophilic members of the Acidiferrobacteraceae family derived from comparative genomic analyses.</title>
        <authorList>
            <person name="Issotta F."/>
            <person name="Thyssen C."/>
            <person name="Mena C."/>
            <person name="Moya A."/>
            <person name="Bellenberg S."/>
            <person name="Sproer C."/>
            <person name="Covarrubias P.C."/>
            <person name="Sand W."/>
            <person name="Quatrini R."/>
            <person name="Vera M."/>
        </authorList>
    </citation>
    <scope>NUCLEOTIDE SEQUENCE [LARGE SCALE GENOMIC DNA]</scope>
    <source>
        <strain evidence="8">m-1</strain>
    </source>
</reference>
<accession>A0A368HC55</accession>
<dbReference type="SUPFAM" id="SSF53335">
    <property type="entry name" value="S-adenosyl-L-methionine-dependent methyltransferases"/>
    <property type="match status" value="1"/>
</dbReference>
<comment type="similarity">
    <text evidence="5">Belongs to the class I-like SAM-binding methyltransferase superfamily. RsmB/NOP family.</text>
</comment>
<protein>
    <submittedName>
        <fullName evidence="7">SAM-dependent methyltransferase</fullName>
    </submittedName>
</protein>
<dbReference type="Proteomes" id="UP000253250">
    <property type="component" value="Unassembled WGS sequence"/>
</dbReference>
<feature type="binding site" evidence="5">
    <location>
        <position position="273"/>
    </location>
    <ligand>
        <name>S-adenosyl-L-methionine</name>
        <dbReference type="ChEBI" id="CHEBI:59789"/>
    </ligand>
</feature>
<dbReference type="PRINTS" id="PR02008">
    <property type="entry name" value="RCMTFAMILY"/>
</dbReference>
<name>A0A368HC55_9GAMM</name>
<dbReference type="PANTHER" id="PTHR22807:SF53">
    <property type="entry name" value="RIBOSOMAL RNA SMALL SUBUNIT METHYLTRANSFERASE B-RELATED"/>
    <property type="match status" value="1"/>
</dbReference>
<dbReference type="Pfam" id="PF01189">
    <property type="entry name" value="Methyltr_RsmB-F"/>
    <property type="match status" value="1"/>
</dbReference>
<evidence type="ECO:0000256" key="2">
    <source>
        <dbReference type="ARBA" id="ARBA00022679"/>
    </source>
</evidence>
<dbReference type="AlphaFoldDB" id="A0A368HC55"/>
<evidence type="ECO:0000256" key="4">
    <source>
        <dbReference type="ARBA" id="ARBA00022884"/>
    </source>
</evidence>
<dbReference type="Pfam" id="PF22458">
    <property type="entry name" value="RsmF-B_ferredox"/>
    <property type="match status" value="1"/>
</dbReference>
<feature type="binding site" evidence="5">
    <location>
        <position position="320"/>
    </location>
    <ligand>
        <name>S-adenosyl-L-methionine</name>
        <dbReference type="ChEBI" id="CHEBI:59789"/>
    </ligand>
</feature>
<comment type="caution">
    <text evidence="7">The sequence shown here is derived from an EMBL/GenBank/DDBJ whole genome shotgun (WGS) entry which is preliminary data.</text>
</comment>
<evidence type="ECO:0000256" key="5">
    <source>
        <dbReference type="PROSITE-ProRule" id="PRU01023"/>
    </source>
</evidence>
<gene>
    <name evidence="7" type="ORF">C4900_09060</name>
</gene>
<dbReference type="InterPro" id="IPR029063">
    <property type="entry name" value="SAM-dependent_MTases_sf"/>
</dbReference>
<dbReference type="EMBL" id="PSYR01000002">
    <property type="protein sequence ID" value="RCN56025.1"/>
    <property type="molecule type" value="Genomic_DNA"/>
</dbReference>
<dbReference type="GO" id="GO:0003723">
    <property type="term" value="F:RNA binding"/>
    <property type="evidence" value="ECO:0007669"/>
    <property type="project" value="UniProtKB-UniRule"/>
</dbReference>
<dbReference type="InterPro" id="IPR001678">
    <property type="entry name" value="MeTrfase_RsmB-F_NOP2_dom"/>
</dbReference>
<dbReference type="GO" id="GO:0008173">
    <property type="term" value="F:RNA methyltransferase activity"/>
    <property type="evidence" value="ECO:0007669"/>
    <property type="project" value="InterPro"/>
</dbReference>
<dbReference type="InterPro" id="IPR023267">
    <property type="entry name" value="RCMT"/>
</dbReference>
<keyword evidence="3 5" id="KW-0949">S-adenosyl-L-methionine</keyword>
<evidence type="ECO:0000256" key="3">
    <source>
        <dbReference type="ARBA" id="ARBA00022691"/>
    </source>
</evidence>